<dbReference type="Gene3D" id="2.60.450.10">
    <property type="entry name" value="Lipopolysaccharide (LPS) transport protein A like domain"/>
    <property type="match status" value="1"/>
</dbReference>
<dbReference type="GO" id="GO:0043165">
    <property type="term" value="P:Gram-negative-bacterium-type cell outer membrane assembly"/>
    <property type="evidence" value="ECO:0007669"/>
    <property type="project" value="UniProtKB-UniRule"/>
</dbReference>
<dbReference type="InterPro" id="IPR005653">
    <property type="entry name" value="OstA-like_N"/>
</dbReference>
<dbReference type="Pfam" id="PF03968">
    <property type="entry name" value="LptD_N"/>
    <property type="match status" value="1"/>
</dbReference>
<sequence length="826" mass="93877" precursor="true">MKHQFKFNPLATAILTLLCGTSVSSYAETTDGVVSTVDNNQLKQSIKESYPGQNFFEQYYVSKDSPEAMQHQQSLKANKNASSDQFCQNVWVTPVDPNTPAVAPKDATSVITADNGYYNPNGDSTLTGNVVIDQQGRMIRADKVTIDKTQTHANAEGNVQLAQAGILAQSDQINYNLETSTGDLNNSFYIAEQQHAHGHAEKIIRKSPDVLELENATYTTCPPDEKPTWNIKAKKIELNQDTGRGVTRNTRIYVKDVPVISVPYFNFPIDDRRTTGILNPNFGYTNDGGLQLTVPIYLNLAPNYDATITPSILGSRGAMLQGEFRYLTENFGAGQLEGSFLPQDRKYNDEDRKDFHFRHYWQINDQWSTNAEYNYVSDKDFFSDFDSNPNSKTELNQRRAWQLNYAHGIPGLKAQLRVEDFQTLDKTLPDVDKPYARLPQLLVNYIAGNPQGVQFEYNNDTAYFKKSINDVTDYNTQPSGTRLYNEFAVRYNFRNQYAFLIPEASVRTLNTFYDQNTIDALNATGNTSQDNKNKSVVVPQFTLDAGLTFEKEGKYLQTISPRMFYAYAPYKNQDGYPNFDTTSASISYDQLFNPSRFYGHDRLDDNNFMSLGLSYSLFDTAGLERLRASIGQSYYFEDRRVNLSNNPDIIDRQSKTGPVISLSSQLNQNFTISADSAWMSNGDNAQRDFQVYYSNEHGNLYNLGYFNRKYIADRQENYDQVVASFIQPVHNNWSIMGHAQYDIDNSIFREYLLGVNYESCCWGISVYGRSYYNDLDNVNDSNVKPKRAVMAEFTLKGLGGLNNKLASLLQNRILGFDKTNQTWTQR</sequence>
<comment type="caution">
    <text evidence="4">Lacks conserved residue(s) required for the propagation of feature annotation.</text>
</comment>
<dbReference type="PANTHER" id="PTHR30189">
    <property type="entry name" value="LPS-ASSEMBLY PROTEIN"/>
    <property type="match status" value="1"/>
</dbReference>
<organism evidence="7 8">
    <name type="scientific">Acinetobacter gerneri</name>
    <dbReference type="NCBI Taxonomy" id="202952"/>
    <lineage>
        <taxon>Bacteria</taxon>
        <taxon>Pseudomonadati</taxon>
        <taxon>Pseudomonadota</taxon>
        <taxon>Gammaproteobacteria</taxon>
        <taxon>Moraxellales</taxon>
        <taxon>Moraxellaceae</taxon>
        <taxon>Acinetobacter</taxon>
    </lineage>
</organism>
<evidence type="ECO:0000256" key="2">
    <source>
        <dbReference type="ARBA" id="ARBA00023136"/>
    </source>
</evidence>
<comment type="subunit">
    <text evidence="4">Component of the lipopolysaccharide transport and assembly complex. Interacts with LptE and LptA.</text>
</comment>
<dbReference type="Proteomes" id="UP001243195">
    <property type="component" value="Unassembled WGS sequence"/>
</dbReference>
<evidence type="ECO:0000313" key="7">
    <source>
        <dbReference type="EMBL" id="MDQ9073045.1"/>
    </source>
</evidence>
<keyword evidence="1 4" id="KW-0732">Signal</keyword>
<dbReference type="Pfam" id="PF04453">
    <property type="entry name" value="LptD"/>
    <property type="match status" value="1"/>
</dbReference>
<feature type="chain" id="PRO_5043068217" description="LPS-assembly protein LptD" evidence="4">
    <location>
        <begin position="28"/>
        <end position="826"/>
    </location>
</feature>
<comment type="function">
    <text evidence="4">Together with LptE, is involved in the assembly of lipopolysaccharide (LPS) at the surface of the outer membrane.</text>
</comment>
<dbReference type="GO" id="GO:0009279">
    <property type="term" value="C:cell outer membrane"/>
    <property type="evidence" value="ECO:0007669"/>
    <property type="project" value="UniProtKB-SubCell"/>
</dbReference>
<protein>
    <recommendedName>
        <fullName evidence="4">LPS-assembly protein LptD</fullName>
    </recommendedName>
</protein>
<keyword evidence="2 4" id="KW-0472">Membrane</keyword>
<evidence type="ECO:0000256" key="1">
    <source>
        <dbReference type="ARBA" id="ARBA00022729"/>
    </source>
</evidence>
<feature type="domain" description="LptD C-terminal" evidence="6">
    <location>
        <begin position="351"/>
        <end position="733"/>
    </location>
</feature>
<reference evidence="7" key="1">
    <citation type="submission" date="2023-08" db="EMBL/GenBank/DDBJ databases">
        <title>Emergence of clinically-relevant ST2 carbapenem-resistant Acinetobacter baumannii strains in hospital sewages in Zhejiang, East of China.</title>
        <authorList>
            <person name="Kaichao C."/>
            <person name="Zhang R."/>
        </authorList>
    </citation>
    <scope>NUCLEOTIDE SEQUENCE</scope>
    <source>
        <strain evidence="7">M-SY-60</strain>
    </source>
</reference>
<evidence type="ECO:0000313" key="8">
    <source>
        <dbReference type="Proteomes" id="UP001243195"/>
    </source>
</evidence>
<dbReference type="GO" id="GO:1990351">
    <property type="term" value="C:transporter complex"/>
    <property type="evidence" value="ECO:0007669"/>
    <property type="project" value="TreeGrafter"/>
</dbReference>
<comment type="subcellular location">
    <subcellularLocation>
        <location evidence="4">Cell outer membrane</location>
    </subcellularLocation>
</comment>
<comment type="caution">
    <text evidence="7">The sequence shown here is derived from an EMBL/GenBank/DDBJ whole genome shotgun (WGS) entry which is preliminary data.</text>
</comment>
<gene>
    <name evidence="4" type="primary">lptD</name>
    <name evidence="7" type="ORF">RFH51_16445</name>
</gene>
<dbReference type="EMBL" id="JAVIDA010000032">
    <property type="protein sequence ID" value="MDQ9073045.1"/>
    <property type="molecule type" value="Genomic_DNA"/>
</dbReference>
<dbReference type="GO" id="GO:0015920">
    <property type="term" value="P:lipopolysaccharide transport"/>
    <property type="evidence" value="ECO:0007669"/>
    <property type="project" value="InterPro"/>
</dbReference>
<dbReference type="HAMAP" id="MF_01411">
    <property type="entry name" value="LPS_assembly_LptD"/>
    <property type="match status" value="1"/>
</dbReference>
<evidence type="ECO:0000256" key="3">
    <source>
        <dbReference type="ARBA" id="ARBA00023237"/>
    </source>
</evidence>
<dbReference type="InterPro" id="IPR007543">
    <property type="entry name" value="LptD_C"/>
</dbReference>
<keyword evidence="3 4" id="KW-0998">Cell outer membrane</keyword>
<dbReference type="InterPro" id="IPR020889">
    <property type="entry name" value="LipoPS_assembly_LptD"/>
</dbReference>
<dbReference type="InterPro" id="IPR050218">
    <property type="entry name" value="LptD"/>
</dbReference>
<proteinExistence type="inferred from homology"/>
<feature type="domain" description="Organic solvent tolerance-like N-terminal" evidence="5">
    <location>
        <begin position="111"/>
        <end position="243"/>
    </location>
</feature>
<evidence type="ECO:0000259" key="5">
    <source>
        <dbReference type="Pfam" id="PF03968"/>
    </source>
</evidence>
<evidence type="ECO:0000256" key="4">
    <source>
        <dbReference type="HAMAP-Rule" id="MF_01411"/>
    </source>
</evidence>
<accession>A0AAW8JND5</accession>
<dbReference type="PANTHER" id="PTHR30189:SF1">
    <property type="entry name" value="LPS-ASSEMBLY PROTEIN LPTD"/>
    <property type="match status" value="1"/>
</dbReference>
<name>A0AAW8JND5_9GAMM</name>
<evidence type="ECO:0000259" key="6">
    <source>
        <dbReference type="Pfam" id="PF04453"/>
    </source>
</evidence>
<comment type="similarity">
    <text evidence="4">Belongs to the LptD family.</text>
</comment>
<feature type="signal peptide" evidence="4">
    <location>
        <begin position="1"/>
        <end position="27"/>
    </location>
</feature>
<dbReference type="AlphaFoldDB" id="A0AAW8JND5"/>
<dbReference type="RefSeq" id="WP_308957170.1">
    <property type="nucleotide sequence ID" value="NZ_JAVICY010000035.1"/>
</dbReference>